<dbReference type="Proteomes" id="UP000638848">
    <property type="component" value="Unassembled WGS sequence"/>
</dbReference>
<organism evidence="2 3">
    <name type="scientific">Kocuria dechangensis</name>
    <dbReference type="NCBI Taxonomy" id="1176249"/>
    <lineage>
        <taxon>Bacteria</taxon>
        <taxon>Bacillati</taxon>
        <taxon>Actinomycetota</taxon>
        <taxon>Actinomycetes</taxon>
        <taxon>Micrococcales</taxon>
        <taxon>Micrococcaceae</taxon>
        <taxon>Kocuria</taxon>
    </lineage>
</organism>
<dbReference type="InterPro" id="IPR047640">
    <property type="entry name" value="RpiR-like"/>
</dbReference>
<dbReference type="InterPro" id="IPR000281">
    <property type="entry name" value="HTH_RpiR"/>
</dbReference>
<dbReference type="PROSITE" id="PS51071">
    <property type="entry name" value="HTH_RPIR"/>
    <property type="match status" value="1"/>
</dbReference>
<keyword evidence="3" id="KW-1185">Reference proteome</keyword>
<dbReference type="AlphaFoldDB" id="A0A917LLD9"/>
<dbReference type="GO" id="GO:0097367">
    <property type="term" value="F:carbohydrate derivative binding"/>
    <property type="evidence" value="ECO:0007669"/>
    <property type="project" value="InterPro"/>
</dbReference>
<reference evidence="2" key="2">
    <citation type="submission" date="2020-09" db="EMBL/GenBank/DDBJ databases">
        <authorList>
            <person name="Sun Q."/>
            <person name="Zhou Y."/>
        </authorList>
    </citation>
    <scope>NUCLEOTIDE SEQUENCE</scope>
    <source>
        <strain evidence="2">CGMCC 1.12187</strain>
    </source>
</reference>
<dbReference type="PANTHER" id="PTHR30514:SF18">
    <property type="entry name" value="RPIR-FAMILY TRANSCRIPTIONAL REGULATOR"/>
    <property type="match status" value="1"/>
</dbReference>
<reference evidence="2" key="1">
    <citation type="journal article" date="2014" name="Int. J. Syst. Evol. Microbiol.">
        <title>Complete genome sequence of Corynebacterium casei LMG S-19264T (=DSM 44701T), isolated from a smear-ripened cheese.</title>
        <authorList>
            <consortium name="US DOE Joint Genome Institute (JGI-PGF)"/>
            <person name="Walter F."/>
            <person name="Albersmeier A."/>
            <person name="Kalinowski J."/>
            <person name="Ruckert C."/>
        </authorList>
    </citation>
    <scope>NUCLEOTIDE SEQUENCE</scope>
    <source>
        <strain evidence="2">CGMCC 1.12187</strain>
    </source>
</reference>
<dbReference type="GO" id="GO:0003677">
    <property type="term" value="F:DNA binding"/>
    <property type="evidence" value="ECO:0007669"/>
    <property type="project" value="InterPro"/>
</dbReference>
<dbReference type="SUPFAM" id="SSF53697">
    <property type="entry name" value="SIS domain"/>
    <property type="match status" value="1"/>
</dbReference>
<evidence type="ECO:0000313" key="2">
    <source>
        <dbReference type="EMBL" id="GGG41716.1"/>
    </source>
</evidence>
<proteinExistence type="predicted"/>
<dbReference type="InterPro" id="IPR036388">
    <property type="entry name" value="WH-like_DNA-bd_sf"/>
</dbReference>
<feature type="domain" description="HTH rpiR-type" evidence="1">
    <location>
        <begin position="1"/>
        <end position="77"/>
    </location>
</feature>
<sequence>MSIEQRVHEHYAELSPQEQRAADVILDHLDDLALYSSAELAQMSGVSRATLSRLYRHLGFESFTEVKEVARSLRQQGVPLGPDADPELAQHLDQELKNLRRAFDPADDRLARAVSSIAGAGRILVVGMRNSHPVALHLKQQLQQARDGVRLAPLPGQTLGEELVDMGPGDAIVLVGFRRRPRGFDKLVEGCVATGAEVLLIADGTARRHATEVGLWIECPLDSMGAFDSYAAAMSLVARLANGVLVATGPEGRRRVGRTAELYEQLDELDLR</sequence>
<dbReference type="Gene3D" id="3.40.50.10490">
    <property type="entry name" value="Glucose-6-phosphate isomerase like protein, domain 1"/>
    <property type="match status" value="1"/>
</dbReference>
<dbReference type="Gene3D" id="1.10.10.10">
    <property type="entry name" value="Winged helix-like DNA-binding domain superfamily/Winged helix DNA-binding domain"/>
    <property type="match status" value="1"/>
</dbReference>
<gene>
    <name evidence="2" type="ORF">GCM10011374_00070</name>
</gene>
<dbReference type="InterPro" id="IPR001347">
    <property type="entry name" value="SIS_dom"/>
</dbReference>
<evidence type="ECO:0000313" key="3">
    <source>
        <dbReference type="Proteomes" id="UP000638848"/>
    </source>
</evidence>
<comment type="caution">
    <text evidence="2">The sequence shown here is derived from an EMBL/GenBank/DDBJ whole genome shotgun (WGS) entry which is preliminary data.</text>
</comment>
<dbReference type="InterPro" id="IPR009057">
    <property type="entry name" value="Homeodomain-like_sf"/>
</dbReference>
<dbReference type="EMBL" id="BMEQ01000001">
    <property type="protein sequence ID" value="GGG41716.1"/>
    <property type="molecule type" value="Genomic_DNA"/>
</dbReference>
<name>A0A917LLD9_9MICC</name>
<evidence type="ECO:0000259" key="1">
    <source>
        <dbReference type="PROSITE" id="PS51071"/>
    </source>
</evidence>
<dbReference type="PANTHER" id="PTHR30514">
    <property type="entry name" value="GLUCOKINASE"/>
    <property type="match status" value="1"/>
</dbReference>
<dbReference type="InterPro" id="IPR046348">
    <property type="entry name" value="SIS_dom_sf"/>
</dbReference>
<dbReference type="GO" id="GO:0003700">
    <property type="term" value="F:DNA-binding transcription factor activity"/>
    <property type="evidence" value="ECO:0007669"/>
    <property type="project" value="InterPro"/>
</dbReference>
<dbReference type="GO" id="GO:1901135">
    <property type="term" value="P:carbohydrate derivative metabolic process"/>
    <property type="evidence" value="ECO:0007669"/>
    <property type="project" value="InterPro"/>
</dbReference>
<dbReference type="RefSeq" id="WP_188533796.1">
    <property type="nucleotide sequence ID" value="NZ_BMEQ01000001.1"/>
</dbReference>
<dbReference type="Pfam" id="PF01418">
    <property type="entry name" value="HTH_6"/>
    <property type="match status" value="1"/>
</dbReference>
<protein>
    <submittedName>
        <fullName evidence="2">RpiR family transcriptional regulator</fullName>
    </submittedName>
</protein>
<accession>A0A917LLD9</accession>
<dbReference type="Pfam" id="PF01380">
    <property type="entry name" value="SIS"/>
    <property type="match status" value="1"/>
</dbReference>
<dbReference type="SUPFAM" id="SSF46689">
    <property type="entry name" value="Homeodomain-like"/>
    <property type="match status" value="1"/>
</dbReference>